<accession>A0A1Z3HIL6</accession>
<protein>
    <submittedName>
        <fullName evidence="1">Uncharacterized protein</fullName>
    </submittedName>
</protein>
<dbReference type="AlphaFoldDB" id="A0A1Z3HIL6"/>
<reference evidence="1 2" key="1">
    <citation type="journal article" date="2016" name="Biochim. Biophys. Acta">
        <title>Characterization of red-shifted phycobilisomes isolated from the chlorophyll f-containing cyanobacterium Halomicronema hongdechloris.</title>
        <authorList>
            <person name="Li Y."/>
            <person name="Lin Y."/>
            <person name="Garvey C.J."/>
            <person name="Birch D."/>
            <person name="Corkery R.W."/>
            <person name="Loughlin P.C."/>
            <person name="Scheer H."/>
            <person name="Willows R.D."/>
            <person name="Chen M."/>
        </authorList>
    </citation>
    <scope>NUCLEOTIDE SEQUENCE [LARGE SCALE GENOMIC DNA]</scope>
    <source>
        <strain evidence="1 2">C2206</strain>
    </source>
</reference>
<dbReference type="EMBL" id="CP021983">
    <property type="protein sequence ID" value="ASC70106.1"/>
    <property type="molecule type" value="Genomic_DNA"/>
</dbReference>
<evidence type="ECO:0000313" key="2">
    <source>
        <dbReference type="Proteomes" id="UP000191901"/>
    </source>
</evidence>
<sequence>MANVDNYRQLVQDLLEDYSKVDFNFNTQSIGVSTTPFIVFN</sequence>
<name>A0A1Z3HIL6_9CYAN</name>
<dbReference type="KEGG" id="hhg:XM38_010360"/>
<dbReference type="Proteomes" id="UP000191901">
    <property type="component" value="Chromosome"/>
</dbReference>
<organism evidence="1 2">
    <name type="scientific">Halomicronema hongdechloris C2206</name>
    <dbReference type="NCBI Taxonomy" id="1641165"/>
    <lineage>
        <taxon>Bacteria</taxon>
        <taxon>Bacillati</taxon>
        <taxon>Cyanobacteriota</taxon>
        <taxon>Cyanophyceae</taxon>
        <taxon>Nodosilineales</taxon>
        <taxon>Nodosilineaceae</taxon>
        <taxon>Halomicronema</taxon>
    </lineage>
</organism>
<evidence type="ECO:0000313" key="1">
    <source>
        <dbReference type="EMBL" id="ASC70106.1"/>
    </source>
</evidence>
<proteinExistence type="predicted"/>
<gene>
    <name evidence="1" type="ORF">XM38_010360</name>
</gene>
<keyword evidence="2" id="KW-1185">Reference proteome</keyword>